<comment type="caution">
    <text evidence="8">The sequence shown here is derived from an EMBL/GenBank/DDBJ whole genome shotgun (WGS) entry which is preliminary data.</text>
</comment>
<proteinExistence type="predicted"/>
<dbReference type="Proteomes" id="UP000249645">
    <property type="component" value="Unassembled WGS sequence"/>
</dbReference>
<dbReference type="GO" id="GO:0003700">
    <property type="term" value="F:DNA-binding transcription factor activity"/>
    <property type="evidence" value="ECO:0007669"/>
    <property type="project" value="InterPro"/>
</dbReference>
<reference evidence="8 9" key="1">
    <citation type="submission" date="2017-11" db="EMBL/GenBank/DDBJ databases">
        <title>Infants hospitalized years apart are colonized by the same room-sourced microbial strains.</title>
        <authorList>
            <person name="Brooks B."/>
            <person name="Olm M.R."/>
            <person name="Firek B.A."/>
            <person name="Baker R."/>
            <person name="Thomas B.C."/>
            <person name="Morowitz M.J."/>
            <person name="Banfield J.F."/>
        </authorList>
    </citation>
    <scope>NUCLEOTIDE SEQUENCE [LARGE SCALE GENOMIC DNA]</scope>
    <source>
        <strain evidence="8">S2_009_000_R2_76</strain>
    </source>
</reference>
<dbReference type="InterPro" id="IPR009057">
    <property type="entry name" value="Homeodomain-like_sf"/>
</dbReference>
<accession>A0A2W5GX26</accession>
<evidence type="ECO:0000256" key="5">
    <source>
        <dbReference type="PROSITE-ProRule" id="PRU00169"/>
    </source>
</evidence>
<dbReference type="SUPFAM" id="SSF46689">
    <property type="entry name" value="Homeodomain-like"/>
    <property type="match status" value="1"/>
</dbReference>
<gene>
    <name evidence="8" type="ORF">DI598_05640</name>
</gene>
<evidence type="ECO:0000313" key="9">
    <source>
        <dbReference type="Proteomes" id="UP000249645"/>
    </source>
</evidence>
<evidence type="ECO:0000256" key="2">
    <source>
        <dbReference type="ARBA" id="ARBA00023015"/>
    </source>
</evidence>
<dbReference type="SMART" id="SM00448">
    <property type="entry name" value="REC"/>
    <property type="match status" value="1"/>
</dbReference>
<organism evidence="8 9">
    <name type="scientific">Pseudopedobacter saltans</name>
    <dbReference type="NCBI Taxonomy" id="151895"/>
    <lineage>
        <taxon>Bacteria</taxon>
        <taxon>Pseudomonadati</taxon>
        <taxon>Bacteroidota</taxon>
        <taxon>Sphingobacteriia</taxon>
        <taxon>Sphingobacteriales</taxon>
        <taxon>Sphingobacteriaceae</taxon>
        <taxon>Pseudopedobacter</taxon>
    </lineage>
</organism>
<dbReference type="PRINTS" id="PR00032">
    <property type="entry name" value="HTHARAC"/>
</dbReference>
<keyword evidence="1 5" id="KW-0597">Phosphoprotein</keyword>
<dbReference type="SMART" id="SM00342">
    <property type="entry name" value="HTH_ARAC"/>
    <property type="match status" value="1"/>
</dbReference>
<dbReference type="InterPro" id="IPR018062">
    <property type="entry name" value="HTH_AraC-typ_CS"/>
</dbReference>
<evidence type="ECO:0000259" key="6">
    <source>
        <dbReference type="PROSITE" id="PS01124"/>
    </source>
</evidence>
<evidence type="ECO:0000256" key="1">
    <source>
        <dbReference type="ARBA" id="ARBA00022553"/>
    </source>
</evidence>
<protein>
    <submittedName>
        <fullName evidence="8">Two-component system response regulator</fullName>
    </submittedName>
</protein>
<sequence>MNVEFNDTKSSILIVDDNEEILEFLADDLGEHYEVFTANNVKVAFEILENQLVELIISDIIMPETDGYTFCNMVRNNIQYSHMPFIMLTAKNTLHSRIEGLEKGADAYIEKPFSPEHLQVQISSLLTNRNRIKHFFSSYPNSSQTKVRSVLHEKFMAKVNACILQNIDEPTLDVDQLASHLCMSRPTLYRKLKEVVNLAPNELINITRLKKATELLLSGQYSVNEIALLVGFSSSTHFGRNFVKQFGVTPSQYAFQNKND</sequence>
<dbReference type="PANTHER" id="PTHR43547:SF2">
    <property type="entry name" value="HYBRID SIGNAL TRANSDUCTION HISTIDINE KINASE C"/>
    <property type="match status" value="1"/>
</dbReference>
<name>A0A2W5GX26_9SPHI</name>
<dbReference type="Gene3D" id="3.40.50.2300">
    <property type="match status" value="1"/>
</dbReference>
<dbReference type="PROSITE" id="PS50110">
    <property type="entry name" value="RESPONSE_REGULATORY"/>
    <property type="match status" value="1"/>
</dbReference>
<evidence type="ECO:0000313" key="8">
    <source>
        <dbReference type="EMBL" id="PZP50396.1"/>
    </source>
</evidence>
<dbReference type="Gene3D" id="1.10.10.60">
    <property type="entry name" value="Homeodomain-like"/>
    <property type="match status" value="1"/>
</dbReference>
<feature type="domain" description="Response regulatory" evidence="7">
    <location>
        <begin position="11"/>
        <end position="126"/>
    </location>
</feature>
<dbReference type="PROSITE" id="PS00041">
    <property type="entry name" value="HTH_ARAC_FAMILY_1"/>
    <property type="match status" value="1"/>
</dbReference>
<keyword evidence="2" id="KW-0805">Transcription regulation</keyword>
<evidence type="ECO:0000256" key="3">
    <source>
        <dbReference type="ARBA" id="ARBA00023125"/>
    </source>
</evidence>
<keyword evidence="3" id="KW-0238">DNA-binding</keyword>
<dbReference type="InterPro" id="IPR020449">
    <property type="entry name" value="Tscrpt_reg_AraC-type_HTH"/>
</dbReference>
<feature type="domain" description="HTH araC/xylS-type" evidence="6">
    <location>
        <begin position="157"/>
        <end position="256"/>
    </location>
</feature>
<dbReference type="Pfam" id="PF12833">
    <property type="entry name" value="HTH_18"/>
    <property type="match status" value="1"/>
</dbReference>
<evidence type="ECO:0000256" key="4">
    <source>
        <dbReference type="ARBA" id="ARBA00023163"/>
    </source>
</evidence>
<dbReference type="GO" id="GO:0000155">
    <property type="term" value="F:phosphorelay sensor kinase activity"/>
    <property type="evidence" value="ECO:0007669"/>
    <property type="project" value="TreeGrafter"/>
</dbReference>
<dbReference type="AlphaFoldDB" id="A0A2W5GX26"/>
<dbReference type="PROSITE" id="PS01124">
    <property type="entry name" value="HTH_ARAC_FAMILY_2"/>
    <property type="match status" value="1"/>
</dbReference>
<dbReference type="InterPro" id="IPR011006">
    <property type="entry name" value="CheY-like_superfamily"/>
</dbReference>
<dbReference type="CDD" id="cd17574">
    <property type="entry name" value="REC_OmpR"/>
    <property type="match status" value="1"/>
</dbReference>
<dbReference type="InterPro" id="IPR018060">
    <property type="entry name" value="HTH_AraC"/>
</dbReference>
<dbReference type="Pfam" id="PF00072">
    <property type="entry name" value="Response_reg"/>
    <property type="match status" value="1"/>
</dbReference>
<dbReference type="InterPro" id="IPR001789">
    <property type="entry name" value="Sig_transdc_resp-reg_receiver"/>
</dbReference>
<dbReference type="GO" id="GO:0043565">
    <property type="term" value="F:sequence-specific DNA binding"/>
    <property type="evidence" value="ECO:0007669"/>
    <property type="project" value="InterPro"/>
</dbReference>
<dbReference type="PANTHER" id="PTHR43547">
    <property type="entry name" value="TWO-COMPONENT HISTIDINE KINASE"/>
    <property type="match status" value="1"/>
</dbReference>
<keyword evidence="4" id="KW-0804">Transcription</keyword>
<dbReference type="EMBL" id="QFOI01000069">
    <property type="protein sequence ID" value="PZP50396.1"/>
    <property type="molecule type" value="Genomic_DNA"/>
</dbReference>
<dbReference type="SUPFAM" id="SSF52172">
    <property type="entry name" value="CheY-like"/>
    <property type="match status" value="1"/>
</dbReference>
<evidence type="ECO:0000259" key="7">
    <source>
        <dbReference type="PROSITE" id="PS50110"/>
    </source>
</evidence>
<feature type="modified residue" description="4-aspartylphosphate" evidence="5">
    <location>
        <position position="59"/>
    </location>
</feature>